<reference evidence="2 4" key="1">
    <citation type="journal article" date="2015" name="Genome Announc.">
        <title>Expanding the biotechnology potential of lactobacilli through comparative genomics of 213 strains and associated genera.</title>
        <authorList>
            <person name="Sun Z."/>
            <person name="Harris H.M."/>
            <person name="McCann A."/>
            <person name="Guo C."/>
            <person name="Argimon S."/>
            <person name="Zhang W."/>
            <person name="Yang X."/>
            <person name="Jeffery I.B."/>
            <person name="Cooney J.C."/>
            <person name="Kagawa T.F."/>
            <person name="Liu W."/>
            <person name="Song Y."/>
            <person name="Salvetti E."/>
            <person name="Wrobel A."/>
            <person name="Rasinkangas P."/>
            <person name="Parkhill J."/>
            <person name="Rea M.C."/>
            <person name="O'Sullivan O."/>
            <person name="Ritari J."/>
            <person name="Douillard F.P."/>
            <person name="Paul Ross R."/>
            <person name="Yang R."/>
            <person name="Briner A.E."/>
            <person name="Felis G.E."/>
            <person name="de Vos W.M."/>
            <person name="Barrangou R."/>
            <person name="Klaenhammer T.R."/>
            <person name="Caufield P.W."/>
            <person name="Cui Y."/>
            <person name="Zhang H."/>
            <person name="O'Toole P.W."/>
        </authorList>
    </citation>
    <scope>NUCLEOTIDE SEQUENCE [LARGE SCALE GENOMIC DNA]</scope>
    <source>
        <strain evidence="2 4">DSM 18001</strain>
    </source>
</reference>
<dbReference type="STRING" id="331679.IV81_GL000030"/>
<accession>A0A0R2L6W5</accession>
<dbReference type="InterPro" id="IPR020215">
    <property type="entry name" value="EbsA-like"/>
</dbReference>
<dbReference type="RefSeq" id="WP_057801105.1">
    <property type="nucleotide sequence ID" value="NZ_JQBX01000001.1"/>
</dbReference>
<dbReference type="Pfam" id="PF17255">
    <property type="entry name" value="EbsA"/>
    <property type="match status" value="1"/>
</dbReference>
<dbReference type="OrthoDB" id="2249688at2"/>
<protein>
    <submittedName>
        <fullName evidence="2">Pore-forming protein</fullName>
    </submittedName>
</protein>
<organism evidence="2 4">
    <name type="scientific">Pediococcus stilesii</name>
    <dbReference type="NCBI Taxonomy" id="331679"/>
    <lineage>
        <taxon>Bacteria</taxon>
        <taxon>Bacillati</taxon>
        <taxon>Bacillota</taxon>
        <taxon>Bacilli</taxon>
        <taxon>Lactobacillales</taxon>
        <taxon>Lactobacillaceae</taxon>
        <taxon>Pediococcus</taxon>
    </lineage>
</organism>
<evidence type="ECO:0000313" key="5">
    <source>
        <dbReference type="Proteomes" id="UP000305541"/>
    </source>
</evidence>
<gene>
    <name evidence="3" type="ORF">FEZ51_06190</name>
    <name evidence="2" type="ORF">IV81_GL000030</name>
</gene>
<comment type="caution">
    <text evidence="2">The sequence shown here is derived from an EMBL/GenBank/DDBJ whole genome shotgun (WGS) entry which is preliminary data.</text>
</comment>
<dbReference type="PATRIC" id="fig|331679.3.peg.31"/>
<keyword evidence="1" id="KW-0812">Transmembrane</keyword>
<name>A0A0R2L6W5_9LACO</name>
<reference evidence="3 5" key="2">
    <citation type="submission" date="2019-05" db="EMBL/GenBank/DDBJ databases">
        <title>The metagenome of a microbial culture collection derived from dairy environment covers the genomic content of the human microbiome.</title>
        <authorList>
            <person name="Roder T."/>
            <person name="Wuthrich D."/>
            <person name="Sattari Z."/>
            <person name="Von Ah U."/>
            <person name="Bar C."/>
            <person name="Ronchi F."/>
            <person name="Macpherson A.J."/>
            <person name="Ganal-Vonarburg S.C."/>
            <person name="Bruggmann R."/>
            <person name="Vergeres G."/>
        </authorList>
    </citation>
    <scope>NUCLEOTIDE SEQUENCE [LARGE SCALE GENOMIC DNA]</scope>
    <source>
        <strain evidence="3 5">FAM 18815</strain>
    </source>
</reference>
<evidence type="ECO:0000256" key="1">
    <source>
        <dbReference type="SAM" id="Phobius"/>
    </source>
</evidence>
<keyword evidence="1" id="KW-0472">Membrane</keyword>
<keyword evidence="1" id="KW-1133">Transmembrane helix</keyword>
<dbReference type="Proteomes" id="UP000305541">
    <property type="component" value="Unassembled WGS sequence"/>
</dbReference>
<evidence type="ECO:0000313" key="4">
    <source>
        <dbReference type="Proteomes" id="UP000051859"/>
    </source>
</evidence>
<evidence type="ECO:0000313" key="2">
    <source>
        <dbReference type="EMBL" id="KRN95148.1"/>
    </source>
</evidence>
<evidence type="ECO:0000313" key="3">
    <source>
        <dbReference type="EMBL" id="TLQ04190.1"/>
    </source>
</evidence>
<sequence>MKKVERFYYQPDFLNNIITWSWTLLILIVGVIFWLEVTTFNWITAIFFAIFVMIISIQTVSRTIEIIGNELIINKVIKSNFSVLSIRNIKNVTKGKLSLSFEYEHKRYKLLMGPKTASKLFKTLTEG</sequence>
<dbReference type="EMBL" id="VBTH01000009">
    <property type="protein sequence ID" value="TLQ04190.1"/>
    <property type="molecule type" value="Genomic_DNA"/>
</dbReference>
<feature type="transmembrane region" description="Helical" evidence="1">
    <location>
        <begin position="12"/>
        <end position="34"/>
    </location>
</feature>
<proteinExistence type="predicted"/>
<dbReference type="EMBL" id="JQBX01000001">
    <property type="protein sequence ID" value="KRN95148.1"/>
    <property type="molecule type" value="Genomic_DNA"/>
</dbReference>
<feature type="transmembrane region" description="Helical" evidence="1">
    <location>
        <begin position="40"/>
        <end position="57"/>
    </location>
</feature>
<keyword evidence="4" id="KW-1185">Reference proteome</keyword>
<dbReference type="AlphaFoldDB" id="A0A0R2L6W5"/>
<dbReference type="Proteomes" id="UP000051859">
    <property type="component" value="Unassembled WGS sequence"/>
</dbReference>